<comment type="cofactor">
    <cofactor evidence="1 8">
        <name>Mg(2+)</name>
        <dbReference type="ChEBI" id="CHEBI:18420"/>
    </cofactor>
</comment>
<dbReference type="HAMAP" id="MF_00490">
    <property type="entry name" value="ComB"/>
    <property type="match status" value="1"/>
</dbReference>
<keyword evidence="5 8" id="KW-0378">Hydrolase</keyword>
<evidence type="ECO:0000256" key="8">
    <source>
        <dbReference type="HAMAP-Rule" id="MF_00490"/>
    </source>
</evidence>
<dbReference type="SUPFAM" id="SSF142823">
    <property type="entry name" value="ComB-like"/>
    <property type="match status" value="1"/>
</dbReference>
<comment type="catalytic activity">
    <reaction evidence="7 8">
        <text>(2R)-O-phospho-3-sulfolactate + H2O = (2R)-3-sulfolactate + phosphate</text>
        <dbReference type="Rhea" id="RHEA:23416"/>
        <dbReference type="ChEBI" id="CHEBI:15377"/>
        <dbReference type="ChEBI" id="CHEBI:15597"/>
        <dbReference type="ChEBI" id="CHEBI:43474"/>
        <dbReference type="ChEBI" id="CHEBI:58738"/>
        <dbReference type="EC" id="3.1.3.71"/>
    </reaction>
</comment>
<dbReference type="EMBL" id="SIRE01000006">
    <property type="protein sequence ID" value="TBL79887.1"/>
    <property type="molecule type" value="Genomic_DNA"/>
</dbReference>
<evidence type="ECO:0000256" key="2">
    <source>
        <dbReference type="ARBA" id="ARBA00009997"/>
    </source>
</evidence>
<comment type="similarity">
    <text evidence="2 8">Belongs to the ComB family.</text>
</comment>
<protein>
    <recommendedName>
        <fullName evidence="4 8">Probable 2-phosphosulfolactate phosphatase</fullName>
        <ecNumber evidence="3 8">3.1.3.71</ecNumber>
    </recommendedName>
</protein>
<reference evidence="9 10" key="1">
    <citation type="submission" date="2019-02" db="EMBL/GenBank/DDBJ databases">
        <title>Paenibacillus sp. nov., isolated from surface-sterilized tissue of Thalictrum simplex L.</title>
        <authorList>
            <person name="Tuo L."/>
        </authorList>
    </citation>
    <scope>NUCLEOTIDE SEQUENCE [LARGE SCALE GENOMIC DNA]</scope>
    <source>
        <strain evidence="9 10">N2SHLJ1</strain>
    </source>
</reference>
<dbReference type="Proteomes" id="UP000293142">
    <property type="component" value="Unassembled WGS sequence"/>
</dbReference>
<evidence type="ECO:0000256" key="1">
    <source>
        <dbReference type="ARBA" id="ARBA00001946"/>
    </source>
</evidence>
<dbReference type="InterPro" id="IPR036702">
    <property type="entry name" value="ComB-like_sf"/>
</dbReference>
<evidence type="ECO:0000256" key="6">
    <source>
        <dbReference type="ARBA" id="ARBA00022842"/>
    </source>
</evidence>
<dbReference type="PANTHER" id="PTHR37311">
    <property type="entry name" value="2-PHOSPHOSULFOLACTATE PHOSPHATASE-RELATED"/>
    <property type="match status" value="1"/>
</dbReference>
<proteinExistence type="inferred from homology"/>
<keyword evidence="6 8" id="KW-0460">Magnesium</keyword>
<evidence type="ECO:0000256" key="7">
    <source>
        <dbReference type="ARBA" id="ARBA00033711"/>
    </source>
</evidence>
<dbReference type="FunFam" id="3.90.1560.10:FF:000001">
    <property type="entry name" value="Probable 2-phosphosulfolactate phosphatase"/>
    <property type="match status" value="1"/>
</dbReference>
<dbReference type="Pfam" id="PF04029">
    <property type="entry name" value="2-ph_phosp"/>
    <property type="match status" value="1"/>
</dbReference>
<dbReference type="InterPro" id="IPR005238">
    <property type="entry name" value="ComB-like"/>
</dbReference>
<dbReference type="Gene3D" id="3.90.1560.10">
    <property type="entry name" value="ComB-like"/>
    <property type="match status" value="1"/>
</dbReference>
<dbReference type="EC" id="3.1.3.71" evidence="3 8"/>
<evidence type="ECO:0000313" key="9">
    <source>
        <dbReference type="EMBL" id="TBL79887.1"/>
    </source>
</evidence>
<dbReference type="OrthoDB" id="4913at2"/>
<dbReference type="PANTHER" id="PTHR37311:SF1">
    <property type="entry name" value="2-PHOSPHOSULFOLACTATE PHOSPHATASE-RELATED"/>
    <property type="match status" value="1"/>
</dbReference>
<accession>A0A4Q9DSL8</accession>
<dbReference type="GO" id="GO:0050532">
    <property type="term" value="F:2-phosphosulfolactate phosphatase activity"/>
    <property type="evidence" value="ECO:0007669"/>
    <property type="project" value="UniProtKB-UniRule"/>
</dbReference>
<sequence length="236" mass="25142">MKVEVIPSIHEAVADQFAGKTAIVIDVLRATSTMVAALAAGCKGIVPVETIEQAKKAQAPGDLLGGERFCQKIPGFDLGNSPLEYRRDIVGDKIVVMTTTNGTRAIQTSLQAETILAGSLLNGAACAAKALESERDIVILCSGTNDVFSLEDGLCAGLLAAELSRLASVPPDFNDVGLAMMYTFERIRDNLTEAIFGCSNGKRLSRLGFSQDIVYCSQVNRLAVVPEFCMGVMKQH</sequence>
<evidence type="ECO:0000256" key="4">
    <source>
        <dbReference type="ARBA" id="ARBA00021948"/>
    </source>
</evidence>
<evidence type="ECO:0000256" key="5">
    <source>
        <dbReference type="ARBA" id="ARBA00022801"/>
    </source>
</evidence>
<organism evidence="9 10">
    <name type="scientific">Paenibacillus thalictri</name>
    <dbReference type="NCBI Taxonomy" id="2527873"/>
    <lineage>
        <taxon>Bacteria</taxon>
        <taxon>Bacillati</taxon>
        <taxon>Bacillota</taxon>
        <taxon>Bacilli</taxon>
        <taxon>Bacillales</taxon>
        <taxon>Paenibacillaceae</taxon>
        <taxon>Paenibacillus</taxon>
    </lineage>
</organism>
<gene>
    <name evidence="8" type="primary">comB</name>
    <name evidence="9" type="ORF">EYB31_09840</name>
</gene>
<evidence type="ECO:0000313" key="10">
    <source>
        <dbReference type="Proteomes" id="UP000293142"/>
    </source>
</evidence>
<dbReference type="RefSeq" id="WP_131013133.1">
    <property type="nucleotide sequence ID" value="NZ_SIRE01000006.1"/>
</dbReference>
<name>A0A4Q9DSL8_9BACL</name>
<dbReference type="GO" id="GO:0000287">
    <property type="term" value="F:magnesium ion binding"/>
    <property type="evidence" value="ECO:0007669"/>
    <property type="project" value="UniProtKB-UniRule"/>
</dbReference>
<dbReference type="GO" id="GO:0050545">
    <property type="term" value="F:sulfopyruvate decarboxylase activity"/>
    <property type="evidence" value="ECO:0007669"/>
    <property type="project" value="TreeGrafter"/>
</dbReference>
<evidence type="ECO:0000256" key="3">
    <source>
        <dbReference type="ARBA" id="ARBA00012953"/>
    </source>
</evidence>
<keyword evidence="10" id="KW-1185">Reference proteome</keyword>
<dbReference type="AlphaFoldDB" id="A0A4Q9DSL8"/>
<comment type="caution">
    <text evidence="9">The sequence shown here is derived from an EMBL/GenBank/DDBJ whole genome shotgun (WGS) entry which is preliminary data.</text>
</comment>